<dbReference type="Proteomes" id="UP001311915">
    <property type="component" value="Unassembled WGS sequence"/>
</dbReference>
<feature type="region of interest" description="Disordered" evidence="1">
    <location>
        <begin position="18"/>
        <end position="49"/>
    </location>
</feature>
<protein>
    <submittedName>
        <fullName evidence="2">Uncharacterized protein</fullName>
    </submittedName>
</protein>
<evidence type="ECO:0000313" key="2">
    <source>
        <dbReference type="EMBL" id="KAK4719070.1"/>
    </source>
</evidence>
<feature type="region of interest" description="Disordered" evidence="1">
    <location>
        <begin position="126"/>
        <end position="145"/>
    </location>
</feature>
<accession>A0AAV9L2I6</accession>
<keyword evidence="3" id="KW-1185">Reference proteome</keyword>
<name>A0AAV9L2I6_9SOLN</name>
<feature type="compositionally biased region" description="Basic and acidic residues" evidence="1">
    <location>
        <begin position="31"/>
        <end position="47"/>
    </location>
</feature>
<dbReference type="EMBL" id="JAWPEI010000008">
    <property type="protein sequence ID" value="KAK4719070.1"/>
    <property type="molecule type" value="Genomic_DNA"/>
</dbReference>
<organism evidence="2 3">
    <name type="scientific">Solanum pinnatisectum</name>
    <name type="common">tansyleaf nightshade</name>
    <dbReference type="NCBI Taxonomy" id="50273"/>
    <lineage>
        <taxon>Eukaryota</taxon>
        <taxon>Viridiplantae</taxon>
        <taxon>Streptophyta</taxon>
        <taxon>Embryophyta</taxon>
        <taxon>Tracheophyta</taxon>
        <taxon>Spermatophyta</taxon>
        <taxon>Magnoliopsida</taxon>
        <taxon>eudicotyledons</taxon>
        <taxon>Gunneridae</taxon>
        <taxon>Pentapetalae</taxon>
        <taxon>asterids</taxon>
        <taxon>lamiids</taxon>
        <taxon>Solanales</taxon>
        <taxon>Solanaceae</taxon>
        <taxon>Solanoideae</taxon>
        <taxon>Solaneae</taxon>
        <taxon>Solanum</taxon>
    </lineage>
</organism>
<comment type="caution">
    <text evidence="2">The sequence shown here is derived from an EMBL/GenBank/DDBJ whole genome shotgun (WGS) entry which is preliminary data.</text>
</comment>
<dbReference type="AlphaFoldDB" id="A0AAV9L2I6"/>
<evidence type="ECO:0000256" key="1">
    <source>
        <dbReference type="SAM" id="MobiDB-lite"/>
    </source>
</evidence>
<sequence>MTDLKAYVDNSTKLIIDEIRSSRGQPTQTSHQEDDARQHVEESEKASMDLPSVSMRKYVDISNTDGISINPNMICIFTYKNSIDQTIGVIFNADIPESSTSKPPTLDDYPDLTMTQIVELDPILNANTTPDVQPRNRNPDKYGTSPYIRLSEGKSSLSRVPILFYIKHPFEIHNGFEVASELIDEFNKWVFKNVSSRCDRYMYK</sequence>
<proteinExistence type="predicted"/>
<reference evidence="2 3" key="1">
    <citation type="submission" date="2023-10" db="EMBL/GenBank/DDBJ databases">
        <title>Genome-Wide Identification Analysis in wild type Solanum Pinnatisectum Reveals Some Genes Defensing Phytophthora Infestans.</title>
        <authorList>
            <person name="Sun C."/>
        </authorList>
    </citation>
    <scope>NUCLEOTIDE SEQUENCE [LARGE SCALE GENOMIC DNA]</scope>
    <source>
        <strain evidence="2">LQN</strain>
        <tissue evidence="2">Leaf</tissue>
    </source>
</reference>
<evidence type="ECO:0000313" key="3">
    <source>
        <dbReference type="Proteomes" id="UP001311915"/>
    </source>
</evidence>
<gene>
    <name evidence="2" type="ORF">R3W88_017408</name>
</gene>